<dbReference type="GO" id="GO:0005960">
    <property type="term" value="C:glycine cleavage complex"/>
    <property type="evidence" value="ECO:0007669"/>
    <property type="project" value="InterPro"/>
</dbReference>
<dbReference type="GO" id="GO:0009249">
    <property type="term" value="P:protein lipoylation"/>
    <property type="evidence" value="ECO:0007669"/>
    <property type="project" value="TreeGrafter"/>
</dbReference>
<evidence type="ECO:0000256" key="1">
    <source>
        <dbReference type="ARBA" id="ARBA00022823"/>
    </source>
</evidence>
<dbReference type="PANTHER" id="PTHR11715">
    <property type="entry name" value="GLYCINE CLEAVAGE SYSTEM H PROTEIN"/>
    <property type="match status" value="1"/>
</dbReference>
<evidence type="ECO:0000259" key="2">
    <source>
        <dbReference type="PROSITE" id="PS50968"/>
    </source>
</evidence>
<dbReference type="GO" id="GO:0019464">
    <property type="term" value="P:glycine decarboxylation via glycine cleavage system"/>
    <property type="evidence" value="ECO:0007669"/>
    <property type="project" value="InterPro"/>
</dbReference>
<proteinExistence type="predicted"/>
<name>A0A660S529_UNCT6</name>
<organism evidence="3 4">
    <name type="scientific">candidate division TA06 bacterium</name>
    <dbReference type="NCBI Taxonomy" id="2250710"/>
    <lineage>
        <taxon>Bacteria</taxon>
        <taxon>Bacteria division TA06</taxon>
    </lineage>
</organism>
<dbReference type="GO" id="GO:0005829">
    <property type="term" value="C:cytosol"/>
    <property type="evidence" value="ECO:0007669"/>
    <property type="project" value="TreeGrafter"/>
</dbReference>
<gene>
    <name evidence="3" type="ORF">DRP44_07730</name>
</gene>
<dbReference type="InterPro" id="IPR002930">
    <property type="entry name" value="GCV_H"/>
</dbReference>
<dbReference type="Proteomes" id="UP000282321">
    <property type="component" value="Unassembled WGS sequence"/>
</dbReference>
<dbReference type="CDD" id="cd06848">
    <property type="entry name" value="GCS_H"/>
    <property type="match status" value="1"/>
</dbReference>
<comment type="caution">
    <text evidence="3">The sequence shown here is derived from an EMBL/GenBank/DDBJ whole genome shotgun (WGS) entry which is preliminary data.</text>
</comment>
<keyword evidence="1" id="KW-0450">Lipoyl</keyword>
<evidence type="ECO:0000313" key="3">
    <source>
        <dbReference type="EMBL" id="RKX64755.1"/>
    </source>
</evidence>
<protein>
    <submittedName>
        <fullName evidence="3">Glycine cleavage system protein H</fullName>
    </submittedName>
</protein>
<reference evidence="3 4" key="1">
    <citation type="submission" date="2018-06" db="EMBL/GenBank/DDBJ databases">
        <title>Extensive metabolic versatility and redundancy in microbially diverse, dynamic hydrothermal sediments.</title>
        <authorList>
            <person name="Dombrowski N."/>
            <person name="Teske A."/>
            <person name="Baker B.J."/>
        </authorList>
    </citation>
    <scope>NUCLEOTIDE SEQUENCE [LARGE SCALE GENOMIC DNA]</scope>
    <source>
        <strain evidence="3">B35_G9</strain>
    </source>
</reference>
<dbReference type="SUPFAM" id="SSF51230">
    <property type="entry name" value="Single hybrid motif"/>
    <property type="match status" value="1"/>
</dbReference>
<dbReference type="InterPro" id="IPR000089">
    <property type="entry name" value="Biotin_lipoyl"/>
</dbReference>
<dbReference type="InterPro" id="IPR033753">
    <property type="entry name" value="GCV_H/Fam206"/>
</dbReference>
<dbReference type="PANTHER" id="PTHR11715:SF3">
    <property type="entry name" value="GLYCINE CLEAVAGE SYSTEM H PROTEIN-RELATED"/>
    <property type="match status" value="1"/>
</dbReference>
<evidence type="ECO:0000313" key="4">
    <source>
        <dbReference type="Proteomes" id="UP000282321"/>
    </source>
</evidence>
<dbReference type="PROSITE" id="PS50968">
    <property type="entry name" value="BIOTINYL_LIPOYL"/>
    <property type="match status" value="1"/>
</dbReference>
<dbReference type="EMBL" id="QNBC01000135">
    <property type="protein sequence ID" value="RKX64755.1"/>
    <property type="molecule type" value="Genomic_DNA"/>
</dbReference>
<dbReference type="AlphaFoldDB" id="A0A660S529"/>
<dbReference type="Gene3D" id="2.40.50.100">
    <property type="match status" value="1"/>
</dbReference>
<accession>A0A660S529</accession>
<dbReference type="InterPro" id="IPR011053">
    <property type="entry name" value="Single_hybrid_motif"/>
</dbReference>
<sequence length="74" mass="8037">AFGTIEAVKAVSDLVAAVSGEIVEDNEELVNAPETINNDPYGAGWIIKVKMSNPDEANSLLSAEEYEKFVQEEH</sequence>
<feature type="domain" description="Lipoyl-binding" evidence="2">
    <location>
        <begin position="1"/>
        <end position="50"/>
    </location>
</feature>
<dbReference type="Pfam" id="PF01597">
    <property type="entry name" value="GCV_H"/>
    <property type="match status" value="1"/>
</dbReference>
<feature type="non-terminal residue" evidence="3">
    <location>
        <position position="1"/>
    </location>
</feature>